<accession>A0A3D9V1M8</accession>
<feature type="transmembrane region" description="Helical" evidence="1">
    <location>
        <begin position="12"/>
        <end position="32"/>
    </location>
</feature>
<organism evidence="2 3">
    <name type="scientific">Calidifontibacter indicus</name>
    <dbReference type="NCBI Taxonomy" id="419650"/>
    <lineage>
        <taxon>Bacteria</taxon>
        <taxon>Bacillati</taxon>
        <taxon>Actinomycetota</taxon>
        <taxon>Actinomycetes</taxon>
        <taxon>Micrococcales</taxon>
        <taxon>Dermacoccaceae</taxon>
        <taxon>Calidifontibacter</taxon>
    </lineage>
</organism>
<protein>
    <submittedName>
        <fullName evidence="2">Uncharacterized protein</fullName>
    </submittedName>
</protein>
<proteinExistence type="predicted"/>
<evidence type="ECO:0000313" key="2">
    <source>
        <dbReference type="EMBL" id="REF32074.1"/>
    </source>
</evidence>
<name>A0A3D9V1M8_9MICO</name>
<keyword evidence="1" id="KW-0472">Membrane</keyword>
<reference evidence="2 3" key="1">
    <citation type="submission" date="2018-08" db="EMBL/GenBank/DDBJ databases">
        <title>Sequencing the genomes of 1000 actinobacteria strains.</title>
        <authorList>
            <person name="Klenk H.-P."/>
        </authorList>
    </citation>
    <scope>NUCLEOTIDE SEQUENCE [LARGE SCALE GENOMIC DNA]</scope>
    <source>
        <strain evidence="2 3">DSM 22967</strain>
    </source>
</reference>
<sequence>MNSNADRAKIALYLKVAAAIVAAVPVIRAVTGYYQSEVVWMLPMLAIAGALFFVAGKME</sequence>
<keyword evidence="3" id="KW-1185">Reference proteome</keyword>
<feature type="transmembrane region" description="Helical" evidence="1">
    <location>
        <begin position="38"/>
        <end position="56"/>
    </location>
</feature>
<evidence type="ECO:0000256" key="1">
    <source>
        <dbReference type="SAM" id="Phobius"/>
    </source>
</evidence>
<comment type="caution">
    <text evidence="2">The sequence shown here is derived from an EMBL/GenBank/DDBJ whole genome shotgun (WGS) entry which is preliminary data.</text>
</comment>
<evidence type="ECO:0000313" key="3">
    <source>
        <dbReference type="Proteomes" id="UP000256253"/>
    </source>
</evidence>
<dbReference type="Proteomes" id="UP000256253">
    <property type="component" value="Unassembled WGS sequence"/>
</dbReference>
<keyword evidence="1" id="KW-0812">Transmembrane</keyword>
<dbReference type="EMBL" id="QTUA01000001">
    <property type="protein sequence ID" value="REF32074.1"/>
    <property type="molecule type" value="Genomic_DNA"/>
</dbReference>
<gene>
    <name evidence="2" type="ORF">DFJ65_3169</name>
</gene>
<dbReference type="AlphaFoldDB" id="A0A3D9V1M8"/>
<keyword evidence="1" id="KW-1133">Transmembrane helix</keyword>